<evidence type="ECO:0000256" key="3">
    <source>
        <dbReference type="ARBA" id="ARBA00022692"/>
    </source>
</evidence>
<keyword evidence="5" id="KW-0297">G-protein coupled receptor</keyword>
<keyword evidence="3 10" id="KW-0812">Transmembrane</keyword>
<feature type="domain" description="G-protein coupled receptors family 1 profile" evidence="11">
    <location>
        <begin position="55"/>
        <end position="310"/>
    </location>
</feature>
<evidence type="ECO:0000256" key="9">
    <source>
        <dbReference type="SAM" id="MobiDB-lite"/>
    </source>
</evidence>
<reference evidence="12" key="1">
    <citation type="journal article" date="2023" name="G3 (Bethesda)">
        <title>A reference genome for the long-term kleptoplast-retaining sea slug Elysia crispata morphotype clarki.</title>
        <authorList>
            <person name="Eastman K.E."/>
            <person name="Pendleton A.L."/>
            <person name="Shaikh M.A."/>
            <person name="Suttiyut T."/>
            <person name="Ogas R."/>
            <person name="Tomko P."/>
            <person name="Gavelis G."/>
            <person name="Widhalm J.R."/>
            <person name="Wisecaver J.H."/>
        </authorList>
    </citation>
    <scope>NUCLEOTIDE SEQUENCE</scope>
    <source>
        <strain evidence="12">ECLA1</strain>
    </source>
</reference>
<accession>A0AAE0XX58</accession>
<dbReference type="PROSITE" id="PS50262">
    <property type="entry name" value="G_PROTEIN_RECEP_F1_2"/>
    <property type="match status" value="1"/>
</dbReference>
<keyword evidence="6 10" id="KW-0472">Membrane</keyword>
<feature type="compositionally biased region" description="Low complexity" evidence="9">
    <location>
        <begin position="447"/>
        <end position="468"/>
    </location>
</feature>
<dbReference type="AlphaFoldDB" id="A0AAE0XX58"/>
<proteinExistence type="predicted"/>
<dbReference type="PRINTS" id="PR00237">
    <property type="entry name" value="GPCRRHODOPSN"/>
</dbReference>
<evidence type="ECO:0000256" key="4">
    <source>
        <dbReference type="ARBA" id="ARBA00022989"/>
    </source>
</evidence>
<name>A0AAE0XX58_9GAST</name>
<feature type="transmembrane region" description="Helical" evidence="10">
    <location>
        <begin position="75"/>
        <end position="100"/>
    </location>
</feature>
<dbReference type="GO" id="GO:0004930">
    <property type="term" value="F:G protein-coupled receptor activity"/>
    <property type="evidence" value="ECO:0007669"/>
    <property type="project" value="UniProtKB-KW"/>
</dbReference>
<comment type="caution">
    <text evidence="12">The sequence shown here is derived from an EMBL/GenBank/DDBJ whole genome shotgun (WGS) entry which is preliminary data.</text>
</comment>
<dbReference type="PANTHER" id="PTHR24229">
    <property type="entry name" value="NEUROPEPTIDES RECEPTOR"/>
    <property type="match status" value="1"/>
</dbReference>
<feature type="transmembrane region" description="Helical" evidence="10">
    <location>
        <begin position="120"/>
        <end position="144"/>
    </location>
</feature>
<feature type="transmembrane region" description="Helical" evidence="10">
    <location>
        <begin position="37"/>
        <end position="63"/>
    </location>
</feature>
<keyword evidence="7" id="KW-0675">Receptor</keyword>
<dbReference type="InterPro" id="IPR000276">
    <property type="entry name" value="GPCR_Rhodpsn"/>
</dbReference>
<keyword evidence="8" id="KW-0807">Transducer</keyword>
<comment type="subcellular location">
    <subcellularLocation>
        <location evidence="1">Cell membrane</location>
        <topology evidence="1">Multi-pass membrane protein</topology>
    </subcellularLocation>
</comment>
<dbReference type="GO" id="GO:0042923">
    <property type="term" value="F:neuropeptide binding"/>
    <property type="evidence" value="ECO:0007669"/>
    <property type="project" value="TreeGrafter"/>
</dbReference>
<gene>
    <name evidence="12" type="ORF">RRG08_040207</name>
</gene>
<dbReference type="EMBL" id="JAWDGP010007369">
    <property type="protein sequence ID" value="KAK3722824.1"/>
    <property type="molecule type" value="Genomic_DNA"/>
</dbReference>
<dbReference type="GO" id="GO:0007218">
    <property type="term" value="P:neuropeptide signaling pathway"/>
    <property type="evidence" value="ECO:0007669"/>
    <property type="project" value="TreeGrafter"/>
</dbReference>
<feature type="transmembrane region" description="Helical" evidence="10">
    <location>
        <begin position="196"/>
        <end position="224"/>
    </location>
</feature>
<feature type="transmembrane region" description="Helical" evidence="10">
    <location>
        <begin position="156"/>
        <end position="176"/>
    </location>
</feature>
<keyword evidence="4 10" id="KW-1133">Transmembrane helix</keyword>
<dbReference type="GO" id="GO:0005886">
    <property type="term" value="C:plasma membrane"/>
    <property type="evidence" value="ECO:0007669"/>
    <property type="project" value="UniProtKB-SubCell"/>
</dbReference>
<evidence type="ECO:0000256" key="5">
    <source>
        <dbReference type="ARBA" id="ARBA00023040"/>
    </source>
</evidence>
<feature type="transmembrane region" description="Helical" evidence="10">
    <location>
        <begin position="245"/>
        <end position="268"/>
    </location>
</feature>
<keyword evidence="2" id="KW-1003">Cell membrane</keyword>
<evidence type="ECO:0000256" key="10">
    <source>
        <dbReference type="SAM" id="Phobius"/>
    </source>
</evidence>
<dbReference type="InterPro" id="IPR017452">
    <property type="entry name" value="GPCR_Rhodpsn_7TM"/>
</dbReference>
<sequence>MLKYPTPYLRKSLVSYYKKFNLTQAEMDEVDGVYDKAFVFMQICGTGLLLIGVPGNLLVIFVLRGKSMRRNLTALFLTYLAAFNLLNLLLGLTRYVVVSFHGPDVRLYSETLCLLHKNAIVFGHLGVNWTVLAVGICKMAYVIVPDTLMRNLPKSFVHSVMLTMSTYGYSVVYLFANSVVIHDTESSFGLIKCEQQYLTLAALTQMFCSFLLPEAVMFFVNVTTIRSYHLLWSRATASEKKIVKVNYILGIMVFISDIQLLLAEVPYIVINTFKPLIFTESPIGAAKYLLACYLSVAALYSNYAFNCLSYCFFGGHFRRELRNTLRPVLSLVCDPESRWVSSKTSVSSDLDYRSSHSLNTGRLSLSLMLAPVDLDSLSTSSTDIYDPVTQSTMKLLDDEQVTGNEDGVFLAGPEGNYGRAPTGSIISRLTEPGRKWLSFARESLSRSLSAPGSSSPRASGQGQGQADQGSEDAKRQTIRT</sequence>
<evidence type="ECO:0000256" key="1">
    <source>
        <dbReference type="ARBA" id="ARBA00004651"/>
    </source>
</evidence>
<dbReference type="SUPFAM" id="SSF81321">
    <property type="entry name" value="Family A G protein-coupled receptor-like"/>
    <property type="match status" value="1"/>
</dbReference>
<evidence type="ECO:0000313" key="13">
    <source>
        <dbReference type="Proteomes" id="UP001283361"/>
    </source>
</evidence>
<evidence type="ECO:0000256" key="6">
    <source>
        <dbReference type="ARBA" id="ARBA00023136"/>
    </source>
</evidence>
<dbReference type="PANTHER" id="PTHR24229:SF40">
    <property type="entry name" value="ALLATOSTATIN C RECEPTOR 1-RELATED"/>
    <property type="match status" value="1"/>
</dbReference>
<evidence type="ECO:0000256" key="2">
    <source>
        <dbReference type="ARBA" id="ARBA00022475"/>
    </source>
</evidence>
<evidence type="ECO:0000313" key="12">
    <source>
        <dbReference type="EMBL" id="KAK3722824.1"/>
    </source>
</evidence>
<protein>
    <recommendedName>
        <fullName evidence="11">G-protein coupled receptors family 1 profile domain-containing protein</fullName>
    </recommendedName>
</protein>
<dbReference type="Gene3D" id="1.20.1070.10">
    <property type="entry name" value="Rhodopsin 7-helix transmembrane proteins"/>
    <property type="match status" value="1"/>
</dbReference>
<keyword evidence="13" id="KW-1185">Reference proteome</keyword>
<feature type="transmembrane region" description="Helical" evidence="10">
    <location>
        <begin position="288"/>
        <end position="313"/>
    </location>
</feature>
<evidence type="ECO:0000256" key="7">
    <source>
        <dbReference type="ARBA" id="ARBA00023170"/>
    </source>
</evidence>
<dbReference type="GO" id="GO:0043005">
    <property type="term" value="C:neuron projection"/>
    <property type="evidence" value="ECO:0007669"/>
    <property type="project" value="TreeGrafter"/>
</dbReference>
<evidence type="ECO:0000256" key="8">
    <source>
        <dbReference type="ARBA" id="ARBA00023224"/>
    </source>
</evidence>
<feature type="region of interest" description="Disordered" evidence="9">
    <location>
        <begin position="447"/>
        <end position="480"/>
    </location>
</feature>
<feature type="compositionally biased region" description="Basic and acidic residues" evidence="9">
    <location>
        <begin position="471"/>
        <end position="480"/>
    </location>
</feature>
<organism evidence="12 13">
    <name type="scientific">Elysia crispata</name>
    <name type="common">lettuce slug</name>
    <dbReference type="NCBI Taxonomy" id="231223"/>
    <lineage>
        <taxon>Eukaryota</taxon>
        <taxon>Metazoa</taxon>
        <taxon>Spiralia</taxon>
        <taxon>Lophotrochozoa</taxon>
        <taxon>Mollusca</taxon>
        <taxon>Gastropoda</taxon>
        <taxon>Heterobranchia</taxon>
        <taxon>Euthyneura</taxon>
        <taxon>Panpulmonata</taxon>
        <taxon>Sacoglossa</taxon>
        <taxon>Placobranchoidea</taxon>
        <taxon>Plakobranchidae</taxon>
        <taxon>Elysia</taxon>
    </lineage>
</organism>
<evidence type="ECO:0000259" key="11">
    <source>
        <dbReference type="PROSITE" id="PS50262"/>
    </source>
</evidence>
<dbReference type="Proteomes" id="UP001283361">
    <property type="component" value="Unassembled WGS sequence"/>
</dbReference>